<organism evidence="2 3">
    <name type="scientific">Geoalkalibacter subterraneus</name>
    <dbReference type="NCBI Taxonomy" id="483547"/>
    <lineage>
        <taxon>Bacteria</taxon>
        <taxon>Pseudomonadati</taxon>
        <taxon>Thermodesulfobacteriota</taxon>
        <taxon>Desulfuromonadia</taxon>
        <taxon>Desulfuromonadales</taxon>
        <taxon>Geoalkalibacteraceae</taxon>
        <taxon>Geoalkalibacter</taxon>
    </lineage>
</organism>
<dbReference type="EMBL" id="CP010311">
    <property type="protein sequence ID" value="AJF07057.1"/>
    <property type="molecule type" value="Genomic_DNA"/>
</dbReference>
<proteinExistence type="predicted"/>
<dbReference type="PANTHER" id="PTHR33221">
    <property type="entry name" value="WINGED HELIX-TURN-HELIX TRANSCRIPTIONAL REGULATOR, RRF2 FAMILY"/>
    <property type="match status" value="1"/>
</dbReference>
<reference evidence="2 3" key="1">
    <citation type="journal article" date="2015" name="Genome Announc.">
        <title>Genomes of Geoalkalibacter ferrihydriticus Z-0531T and Geoalkalibacter subterraneus Red1T, Two Haloalkaliphilic Metal-Reducing Deltaproteobacteria.</title>
        <authorList>
            <person name="Badalamenti J.P."/>
            <person name="Krajmalnik-Brown R."/>
            <person name="Torres C.I."/>
            <person name="Bond D.R."/>
        </authorList>
    </citation>
    <scope>NUCLEOTIDE SEQUENCE [LARGE SCALE GENOMIC DNA]</scope>
    <source>
        <strain evidence="2 3">Red1</strain>
    </source>
</reference>
<dbReference type="RefSeq" id="WP_040200898.1">
    <property type="nucleotide sequence ID" value="NZ_CP010311.1"/>
</dbReference>
<evidence type="ECO:0000313" key="3">
    <source>
        <dbReference type="Proteomes" id="UP000035036"/>
    </source>
</evidence>
<dbReference type="SUPFAM" id="SSF46785">
    <property type="entry name" value="Winged helix' DNA-binding domain"/>
    <property type="match status" value="1"/>
</dbReference>
<dbReference type="InterPro" id="IPR036390">
    <property type="entry name" value="WH_DNA-bd_sf"/>
</dbReference>
<evidence type="ECO:0000256" key="1">
    <source>
        <dbReference type="ARBA" id="ARBA00023125"/>
    </source>
</evidence>
<dbReference type="OrthoDB" id="9800519at2"/>
<dbReference type="FunFam" id="1.10.10.10:FF:000026">
    <property type="entry name" value="HTH-type transcriptional regulator IscR"/>
    <property type="match status" value="1"/>
</dbReference>
<dbReference type="KEGG" id="gsb:GSUB_11470"/>
<dbReference type="PROSITE" id="PS01332">
    <property type="entry name" value="HTH_RRF2_1"/>
    <property type="match status" value="1"/>
</dbReference>
<dbReference type="PANTHER" id="PTHR33221:SF5">
    <property type="entry name" value="HTH-TYPE TRANSCRIPTIONAL REGULATOR ISCR"/>
    <property type="match status" value="1"/>
</dbReference>
<name>A0A0B5FG09_9BACT</name>
<dbReference type="Proteomes" id="UP000035036">
    <property type="component" value="Chromosome"/>
</dbReference>
<dbReference type="InterPro" id="IPR030489">
    <property type="entry name" value="TR_Rrf2-type_CS"/>
</dbReference>
<gene>
    <name evidence="2" type="ORF">GSUB_11470</name>
</gene>
<dbReference type="HOGENOM" id="CLU_107144_0_0_7"/>
<sequence length="144" mass="16074">MRLSTKAQYAVRAMVSLHLHSDGTPTSIKDIAAREDISSTYLEQLFVKLRRGRIVESVRGPGGGYVLARPAHSIQVDQIIDSVEETLVPVSCMEQNGRCACDDQCVTHTVWQGLGEKIRTFLGSITLEDLTREARERMTSREAR</sequence>
<dbReference type="NCBIfam" id="TIGR00738">
    <property type="entry name" value="rrf2_super"/>
    <property type="match status" value="1"/>
</dbReference>
<evidence type="ECO:0000313" key="2">
    <source>
        <dbReference type="EMBL" id="AJF07057.1"/>
    </source>
</evidence>
<protein>
    <submittedName>
        <fullName evidence="2">Transcriptional regulator</fullName>
    </submittedName>
</protein>
<dbReference type="InterPro" id="IPR036388">
    <property type="entry name" value="WH-like_DNA-bd_sf"/>
</dbReference>
<dbReference type="AlphaFoldDB" id="A0A0B5FG09"/>
<dbReference type="InterPro" id="IPR000944">
    <property type="entry name" value="Tscrpt_reg_Rrf2"/>
</dbReference>
<keyword evidence="3" id="KW-1185">Reference proteome</keyword>
<dbReference type="PROSITE" id="PS51197">
    <property type="entry name" value="HTH_RRF2_2"/>
    <property type="match status" value="1"/>
</dbReference>
<accession>A0A0B5FG09</accession>
<dbReference type="STRING" id="483547.GSUB_11470"/>
<dbReference type="GO" id="GO:0005829">
    <property type="term" value="C:cytosol"/>
    <property type="evidence" value="ECO:0007669"/>
    <property type="project" value="TreeGrafter"/>
</dbReference>
<dbReference type="GO" id="GO:0003677">
    <property type="term" value="F:DNA binding"/>
    <property type="evidence" value="ECO:0007669"/>
    <property type="project" value="UniProtKB-KW"/>
</dbReference>
<dbReference type="GO" id="GO:0003700">
    <property type="term" value="F:DNA-binding transcription factor activity"/>
    <property type="evidence" value="ECO:0007669"/>
    <property type="project" value="TreeGrafter"/>
</dbReference>
<keyword evidence="1" id="KW-0238">DNA-binding</keyword>
<dbReference type="Pfam" id="PF02082">
    <property type="entry name" value="Rrf2"/>
    <property type="match status" value="1"/>
</dbReference>
<dbReference type="Gene3D" id="1.10.10.10">
    <property type="entry name" value="Winged helix-like DNA-binding domain superfamily/Winged helix DNA-binding domain"/>
    <property type="match status" value="1"/>
</dbReference>